<dbReference type="InterPro" id="IPR051319">
    <property type="entry name" value="Oligoribo/pAp-PDE_c-di-AMP_PDE"/>
</dbReference>
<sequence>MLNKLVEQIKKHNKIILLRHIFPDFDAIGSQMALYHFIIDNFENKIIKIGGKVPNEYKKIAFNHKLRKEDFVDALVIVTDTANRQRIDIDDIDYLKEANIIFKIDHHVNVDNYANLEIVDSTFPATCELLTILFKNSNYIFSKEVAFKLFHGLVTDTERFLYRNVTKRTFDSASILISKGIEIKDVYENVYNLSESALRLKGYILSNFVLLNNNLAYIKLDKNILTKFGIYDVNQVALWVNILGEISSAMIWIFFIETDDGCRVELRSRYISVREIATKFGGGGHETASGAKLNNIEEYKQVVNYCIKVLSENNTNSNI</sequence>
<dbReference type="Pfam" id="PF02272">
    <property type="entry name" value="DHHA1"/>
    <property type="match status" value="1"/>
</dbReference>
<evidence type="ECO:0000313" key="4">
    <source>
        <dbReference type="Proteomes" id="UP000203229"/>
    </source>
</evidence>
<dbReference type="PANTHER" id="PTHR47618">
    <property type="entry name" value="BIFUNCTIONAL OLIGORIBONUCLEASE AND PAP PHOSPHATASE NRNA"/>
    <property type="match status" value="1"/>
</dbReference>
<keyword evidence="4" id="KW-1185">Reference proteome</keyword>
<dbReference type="Gene3D" id="3.90.1640.10">
    <property type="entry name" value="inorganic pyrophosphatase (n-terminal core)"/>
    <property type="match status" value="1"/>
</dbReference>
<reference evidence="3 4" key="1">
    <citation type="submission" date="2017-07" db="EMBL/GenBank/DDBJ databases">
        <title>Complete genome sequence of Spiroplasma corruscae EC-1 (DSM 19793).</title>
        <authorList>
            <person name="Tsai Y.-M."/>
            <person name="Lo W.-S."/>
            <person name="Kuo C.-H."/>
        </authorList>
    </citation>
    <scope>NUCLEOTIDE SEQUENCE [LARGE SCALE GENOMIC DNA]</scope>
    <source>
        <strain evidence="3 4">EC-1</strain>
    </source>
</reference>
<dbReference type="Gene3D" id="3.10.310.30">
    <property type="match status" value="1"/>
</dbReference>
<feature type="domain" description="DDH" evidence="1">
    <location>
        <begin position="14"/>
        <end position="144"/>
    </location>
</feature>
<dbReference type="GO" id="GO:0003676">
    <property type="term" value="F:nucleic acid binding"/>
    <property type="evidence" value="ECO:0007669"/>
    <property type="project" value="InterPro"/>
</dbReference>
<dbReference type="KEGG" id="scou:SCORR_v1c03970"/>
<dbReference type="AlphaFoldDB" id="A0A222EP45"/>
<dbReference type="InterPro" id="IPR003156">
    <property type="entry name" value="DHHA1_dom"/>
</dbReference>
<evidence type="ECO:0000259" key="1">
    <source>
        <dbReference type="Pfam" id="PF01368"/>
    </source>
</evidence>
<dbReference type="SUPFAM" id="SSF64182">
    <property type="entry name" value="DHH phosphoesterases"/>
    <property type="match status" value="1"/>
</dbReference>
<accession>A0A222EP45</accession>
<dbReference type="Pfam" id="PF01368">
    <property type="entry name" value="DHH"/>
    <property type="match status" value="1"/>
</dbReference>
<dbReference type="EMBL" id="CP022535">
    <property type="protein sequence ID" value="ASP28171.1"/>
    <property type="molecule type" value="Genomic_DNA"/>
</dbReference>
<evidence type="ECO:0000259" key="2">
    <source>
        <dbReference type="Pfam" id="PF02272"/>
    </source>
</evidence>
<dbReference type="PANTHER" id="PTHR47618:SF1">
    <property type="entry name" value="BIFUNCTIONAL OLIGORIBONUCLEASE AND PAP PHOSPHATASE NRNA"/>
    <property type="match status" value="1"/>
</dbReference>
<evidence type="ECO:0000313" key="3">
    <source>
        <dbReference type="EMBL" id="ASP28171.1"/>
    </source>
</evidence>
<dbReference type="OrthoDB" id="9803668at2"/>
<feature type="domain" description="DHHA1" evidence="2">
    <location>
        <begin position="230"/>
        <end position="308"/>
    </location>
</feature>
<dbReference type="RefSeq" id="WP_094048665.1">
    <property type="nucleotide sequence ID" value="NZ_CP022535.1"/>
</dbReference>
<proteinExistence type="predicted"/>
<dbReference type="InterPro" id="IPR001667">
    <property type="entry name" value="DDH_dom"/>
</dbReference>
<dbReference type="InterPro" id="IPR038763">
    <property type="entry name" value="DHH_sf"/>
</dbReference>
<organism evidence="3 4">
    <name type="scientific">Spiroplasma corruscae</name>
    <dbReference type="NCBI Taxonomy" id="216934"/>
    <lineage>
        <taxon>Bacteria</taxon>
        <taxon>Bacillati</taxon>
        <taxon>Mycoplasmatota</taxon>
        <taxon>Mollicutes</taxon>
        <taxon>Entomoplasmatales</taxon>
        <taxon>Spiroplasmataceae</taxon>
        <taxon>Spiroplasma</taxon>
    </lineage>
</organism>
<protein>
    <submittedName>
        <fullName evidence="3">Bifunctional oligoribonuclease and PAP phosphatase NrnA</fullName>
    </submittedName>
</protein>
<dbReference type="Proteomes" id="UP000203229">
    <property type="component" value="Chromosome"/>
</dbReference>
<gene>
    <name evidence="3" type="primary">nrnA</name>
    <name evidence="3" type="ORF">SCORR_v1c03970</name>
</gene>
<name>A0A222EP45_9MOLU</name>